<reference evidence="2" key="1">
    <citation type="journal article" date="2019" name="Int. J. Syst. Evol. Microbiol.">
        <title>The Global Catalogue of Microorganisms (GCM) 10K type strain sequencing project: providing services to taxonomists for standard genome sequencing and annotation.</title>
        <authorList>
            <consortium name="The Broad Institute Genomics Platform"/>
            <consortium name="The Broad Institute Genome Sequencing Center for Infectious Disease"/>
            <person name="Wu L."/>
            <person name="Ma J."/>
        </authorList>
    </citation>
    <scope>NUCLEOTIDE SEQUENCE [LARGE SCALE GENOMIC DNA]</scope>
    <source>
        <strain evidence="2">CGMCC 4.7093</strain>
    </source>
</reference>
<keyword evidence="2" id="KW-1185">Reference proteome</keyword>
<accession>A0ABV9YXY1</accession>
<sequence length="51" mass="5581">MVGDHARSRLPLQVGRETAGEQRLEAAALARHLAARLVPVQRGTPIDPRSR</sequence>
<comment type="caution">
    <text evidence="1">The sequence shown here is derived from an EMBL/GenBank/DDBJ whole genome shotgun (WGS) entry which is preliminary data.</text>
</comment>
<gene>
    <name evidence="1" type="ORF">ACFPBZ_28790</name>
</gene>
<dbReference type="Proteomes" id="UP001595947">
    <property type="component" value="Unassembled WGS sequence"/>
</dbReference>
<dbReference type="EMBL" id="JBHSIV010000064">
    <property type="protein sequence ID" value="MFC5066235.1"/>
    <property type="molecule type" value="Genomic_DNA"/>
</dbReference>
<organism evidence="1 2">
    <name type="scientific">Actinomycetospora atypica</name>
    <dbReference type="NCBI Taxonomy" id="1290095"/>
    <lineage>
        <taxon>Bacteria</taxon>
        <taxon>Bacillati</taxon>
        <taxon>Actinomycetota</taxon>
        <taxon>Actinomycetes</taxon>
        <taxon>Pseudonocardiales</taxon>
        <taxon>Pseudonocardiaceae</taxon>
        <taxon>Actinomycetospora</taxon>
    </lineage>
</organism>
<name>A0ABV9YXY1_9PSEU</name>
<proteinExistence type="predicted"/>
<protein>
    <submittedName>
        <fullName evidence="1">Uncharacterized protein</fullName>
    </submittedName>
</protein>
<evidence type="ECO:0000313" key="1">
    <source>
        <dbReference type="EMBL" id="MFC5066235.1"/>
    </source>
</evidence>
<evidence type="ECO:0000313" key="2">
    <source>
        <dbReference type="Proteomes" id="UP001595947"/>
    </source>
</evidence>